<reference evidence="3" key="1">
    <citation type="journal article" date="2014" name="Genome Announc.">
        <title>Complete Genome Sequence of Campylobacter iguaniorum Strain 1485ET, Isolated from a Bearded Dragon (Pogona vitticeps).</title>
        <authorList>
            <person name="Gilbert M.J."/>
            <person name="Miller W.G."/>
            <person name="Yee E."/>
            <person name="Kik M."/>
            <person name="Wagenaar J.A."/>
            <person name="Duim B."/>
        </authorList>
    </citation>
    <scope>NUCLEOTIDE SEQUENCE [LARGE SCALE GENOMIC DNA]</scope>
    <source>
        <strain evidence="3">1485E</strain>
    </source>
</reference>
<organism evidence="2 3">
    <name type="scientific">Campylobacter iguaniorum</name>
    <dbReference type="NCBI Taxonomy" id="1244531"/>
    <lineage>
        <taxon>Bacteria</taxon>
        <taxon>Pseudomonadati</taxon>
        <taxon>Campylobacterota</taxon>
        <taxon>Epsilonproteobacteria</taxon>
        <taxon>Campylobacterales</taxon>
        <taxon>Campylobacteraceae</taxon>
        <taxon>Campylobacter</taxon>
    </lineage>
</organism>
<keyword evidence="2" id="KW-0032">Aminotransferase</keyword>
<keyword evidence="3" id="KW-1185">Reference proteome</keyword>
<protein>
    <submittedName>
        <fullName evidence="2">Glucosamine-6-P synthase, isomerase subunit PtmF</fullName>
        <ecNumber evidence="2">2.6.1.16</ecNumber>
    </submittedName>
</protein>
<name>A0A076F7C5_9BACT</name>
<dbReference type="GO" id="GO:0004360">
    <property type="term" value="F:glutamine-fructose-6-phosphate transaminase (isomerizing) activity"/>
    <property type="evidence" value="ECO:0007669"/>
    <property type="project" value="UniProtKB-EC"/>
</dbReference>
<dbReference type="Gene3D" id="3.40.50.720">
    <property type="entry name" value="NAD(P)-binding Rossmann-like Domain"/>
    <property type="match status" value="1"/>
</dbReference>
<dbReference type="PANTHER" id="PTHR43249:SF1">
    <property type="entry name" value="D-GLUCOSIDE 3-DEHYDROGENASE"/>
    <property type="match status" value="1"/>
</dbReference>
<evidence type="ECO:0000259" key="1">
    <source>
        <dbReference type="Pfam" id="PF01408"/>
    </source>
</evidence>
<dbReference type="AlphaFoldDB" id="A0A076F7C5"/>
<dbReference type="EC" id="2.6.1.16" evidence="2"/>
<keyword evidence="2" id="KW-0413">Isomerase</keyword>
<dbReference type="RefSeq" id="WP_038452472.1">
    <property type="nucleotide sequence ID" value="NZ_CP009043.1"/>
</dbReference>
<dbReference type="InterPro" id="IPR052515">
    <property type="entry name" value="Gfo/Idh/MocA_Oxidoreductase"/>
</dbReference>
<dbReference type="HOGENOM" id="CLU_023194_10_1_7"/>
<feature type="domain" description="Gfo/Idh/MocA-like oxidoreductase N-terminal" evidence="1">
    <location>
        <begin position="3"/>
        <end position="93"/>
    </location>
</feature>
<dbReference type="InterPro" id="IPR036291">
    <property type="entry name" value="NAD(P)-bd_dom_sf"/>
</dbReference>
<evidence type="ECO:0000313" key="3">
    <source>
        <dbReference type="Proteomes" id="UP000028486"/>
    </source>
</evidence>
<dbReference type="GO" id="GO:0016853">
    <property type="term" value="F:isomerase activity"/>
    <property type="evidence" value="ECO:0007669"/>
    <property type="project" value="UniProtKB-KW"/>
</dbReference>
<gene>
    <name evidence="2" type="primary">ptmF</name>
    <name evidence="2" type="ORF">CIG1485E_0046</name>
</gene>
<keyword evidence="2" id="KW-0808">Transferase</keyword>
<dbReference type="InterPro" id="IPR000683">
    <property type="entry name" value="Gfo/Idh/MocA-like_OxRdtase_N"/>
</dbReference>
<dbReference type="Proteomes" id="UP000028486">
    <property type="component" value="Chromosome"/>
</dbReference>
<dbReference type="Pfam" id="PF01408">
    <property type="entry name" value="GFO_IDH_MocA"/>
    <property type="match status" value="1"/>
</dbReference>
<accession>A0A076F7C5</accession>
<dbReference type="Gene3D" id="3.30.360.10">
    <property type="entry name" value="Dihydrodipicolinate Reductase, domain 2"/>
    <property type="match status" value="1"/>
</dbReference>
<dbReference type="GO" id="GO:0000166">
    <property type="term" value="F:nucleotide binding"/>
    <property type="evidence" value="ECO:0007669"/>
    <property type="project" value="InterPro"/>
</dbReference>
<proteinExistence type="predicted"/>
<dbReference type="SUPFAM" id="SSF51735">
    <property type="entry name" value="NAD(P)-binding Rossmann-fold domains"/>
    <property type="match status" value="1"/>
</dbReference>
<evidence type="ECO:0000313" key="2">
    <source>
        <dbReference type="EMBL" id="AII13926.1"/>
    </source>
</evidence>
<dbReference type="OrthoDB" id="9782091at2"/>
<dbReference type="SUPFAM" id="SSF55347">
    <property type="entry name" value="Glyceraldehyde-3-phosphate dehydrogenase-like, C-terminal domain"/>
    <property type="match status" value="1"/>
</dbReference>
<dbReference type="KEGG" id="caj:CIG1485E_0046"/>
<dbReference type="EMBL" id="CP009043">
    <property type="protein sequence ID" value="AII13926.1"/>
    <property type="molecule type" value="Genomic_DNA"/>
</dbReference>
<sequence length="304" mass="35359">MPLKILIIGFGSIGRRHFEVLSSLKQMNFINLVTKQRLENQICYESLESVDDLQSYDYFVISSPTNLHYEQLKYINENVSNKIIFCEKPLFESKKEHFVPKNQIYVGYVLRYHPLMQKLKNMLGGEKIICINAKCGQYLPAWRPDSDYTKCYSANKNMGGGVLLDLSHEIDYSLWLGGEIKSIKGYQDKVSDLSINSDDLTMLIGKIKHGYINICLDYISKITHRRLFVESMERSFELDFVANRLMVCDKFGVKSEFVVPNLQRNYMFEQMHLDILGERVWACDFEFGLKTMKVIEAIQGVIYE</sequence>
<dbReference type="PANTHER" id="PTHR43249">
    <property type="entry name" value="UDP-N-ACETYL-2-AMINO-2-DEOXY-D-GLUCURONATE OXIDASE"/>
    <property type="match status" value="1"/>
</dbReference>
<dbReference type="eggNOG" id="COG0673">
    <property type="taxonomic scope" value="Bacteria"/>
</dbReference>